<evidence type="ECO:0000313" key="6">
    <source>
        <dbReference type="EMBL" id="KAA8496585.1"/>
    </source>
</evidence>
<dbReference type="InterPro" id="IPR036428">
    <property type="entry name" value="PCD_sf"/>
</dbReference>
<dbReference type="AlphaFoldDB" id="A0A5J4YZM5"/>
<dbReference type="OrthoDB" id="277398at2759"/>
<dbReference type="SUPFAM" id="SSF55248">
    <property type="entry name" value="PCD-like"/>
    <property type="match status" value="1"/>
</dbReference>
<accession>A0A5J4YZM5</accession>
<dbReference type="PANTHER" id="PTHR12599:SF0">
    <property type="entry name" value="PTERIN-4-ALPHA-CARBINOLAMINE DEHYDRATASE"/>
    <property type="match status" value="1"/>
</dbReference>
<comment type="similarity">
    <text evidence="2">Belongs to the pterin-4-alpha-carbinolamine dehydratase family.</text>
</comment>
<comment type="catalytic activity">
    <reaction evidence="1">
        <text>(4aS,6R)-4a-hydroxy-L-erythro-5,6,7,8-tetrahydrobiopterin = (6R)-L-erythro-6,7-dihydrobiopterin + H2O</text>
        <dbReference type="Rhea" id="RHEA:11920"/>
        <dbReference type="ChEBI" id="CHEBI:15377"/>
        <dbReference type="ChEBI" id="CHEBI:15642"/>
        <dbReference type="ChEBI" id="CHEBI:43120"/>
        <dbReference type="EC" id="4.2.1.96"/>
    </reaction>
</comment>
<evidence type="ECO:0000256" key="5">
    <source>
        <dbReference type="ARBA" id="ARBA00030497"/>
    </source>
</evidence>
<evidence type="ECO:0000256" key="4">
    <source>
        <dbReference type="ARBA" id="ARBA00023239"/>
    </source>
</evidence>
<sequence length="129" mass="14109">MADDCAGKLIADDATCAPCAGLEDALSAAEVDQFMVNVPEWTYNEPRTQIEREVRTRNFRNGLLLVNRIGALAENEGHHPDLLLTYSSLRITLSTHKVKGLTSNDFILAVKINGVINSMAAELAPKKKT</sequence>
<dbReference type="EMBL" id="VRMN01000002">
    <property type="protein sequence ID" value="KAA8496585.1"/>
    <property type="molecule type" value="Genomic_DNA"/>
</dbReference>
<evidence type="ECO:0000256" key="2">
    <source>
        <dbReference type="ARBA" id="ARBA00006472"/>
    </source>
</evidence>
<reference evidence="7" key="1">
    <citation type="journal article" date="2019" name="Nat. Commun.">
        <title>Expansion of phycobilisome linker gene families in mesophilic red algae.</title>
        <authorList>
            <person name="Lee J."/>
            <person name="Kim D."/>
            <person name="Bhattacharya D."/>
            <person name="Yoon H.S."/>
        </authorList>
    </citation>
    <scope>NUCLEOTIDE SEQUENCE [LARGE SCALE GENOMIC DNA]</scope>
    <source>
        <strain evidence="7">CCMP 1328</strain>
    </source>
</reference>
<keyword evidence="4" id="KW-0456">Lyase</keyword>
<name>A0A5J4YZM5_PORPP</name>
<dbReference type="Proteomes" id="UP000324585">
    <property type="component" value="Unassembled WGS sequence"/>
</dbReference>
<proteinExistence type="inferred from homology"/>
<dbReference type="GO" id="GO:0006729">
    <property type="term" value="P:tetrahydrobiopterin biosynthetic process"/>
    <property type="evidence" value="ECO:0007669"/>
    <property type="project" value="InterPro"/>
</dbReference>
<protein>
    <recommendedName>
        <fullName evidence="3">4a-hydroxytetrahydrobiopterin dehydratase</fullName>
        <ecNumber evidence="3">4.2.1.96</ecNumber>
    </recommendedName>
    <alternativeName>
        <fullName evidence="5">4-alpha-hydroxy-tetrahydropterin dehydratase</fullName>
    </alternativeName>
</protein>
<gene>
    <name evidence="6" type="ORF">FVE85_0314</name>
</gene>
<dbReference type="OMA" id="FHHPGIL"/>
<dbReference type="PANTHER" id="PTHR12599">
    <property type="entry name" value="PTERIN-4-ALPHA-CARBINOLAMINE DEHYDRATASE"/>
    <property type="match status" value="1"/>
</dbReference>
<comment type="caution">
    <text evidence="6">The sequence shown here is derived from an EMBL/GenBank/DDBJ whole genome shotgun (WGS) entry which is preliminary data.</text>
</comment>
<keyword evidence="7" id="KW-1185">Reference proteome</keyword>
<evidence type="ECO:0000256" key="3">
    <source>
        <dbReference type="ARBA" id="ARBA00013252"/>
    </source>
</evidence>
<dbReference type="InterPro" id="IPR001533">
    <property type="entry name" value="Pterin_deHydtase"/>
</dbReference>
<evidence type="ECO:0000256" key="1">
    <source>
        <dbReference type="ARBA" id="ARBA00001554"/>
    </source>
</evidence>
<organism evidence="6 7">
    <name type="scientific">Porphyridium purpureum</name>
    <name type="common">Red alga</name>
    <name type="synonym">Porphyridium cruentum</name>
    <dbReference type="NCBI Taxonomy" id="35688"/>
    <lineage>
        <taxon>Eukaryota</taxon>
        <taxon>Rhodophyta</taxon>
        <taxon>Bangiophyceae</taxon>
        <taxon>Porphyridiales</taxon>
        <taxon>Porphyridiaceae</taxon>
        <taxon>Porphyridium</taxon>
    </lineage>
</organism>
<dbReference type="Pfam" id="PF01329">
    <property type="entry name" value="Pterin_4a"/>
    <property type="match status" value="1"/>
</dbReference>
<evidence type="ECO:0000313" key="7">
    <source>
        <dbReference type="Proteomes" id="UP000324585"/>
    </source>
</evidence>
<dbReference type="Gene3D" id="3.30.1360.20">
    <property type="entry name" value="Transcriptional coactivator/pterin dehydratase"/>
    <property type="match status" value="1"/>
</dbReference>
<dbReference type="EC" id="4.2.1.96" evidence="3"/>
<dbReference type="GO" id="GO:0008124">
    <property type="term" value="F:4-alpha-hydroxytetrahydrobiopterin dehydratase activity"/>
    <property type="evidence" value="ECO:0007669"/>
    <property type="project" value="UniProtKB-EC"/>
</dbReference>